<dbReference type="EMBL" id="FCOX02000100">
    <property type="protein sequence ID" value="SAL06081.1"/>
    <property type="molecule type" value="Genomic_DNA"/>
</dbReference>
<organism evidence="4 5">
    <name type="scientific">Caballeronia calidae</name>
    <dbReference type="NCBI Taxonomy" id="1777139"/>
    <lineage>
        <taxon>Bacteria</taxon>
        <taxon>Pseudomonadati</taxon>
        <taxon>Pseudomonadota</taxon>
        <taxon>Betaproteobacteria</taxon>
        <taxon>Burkholderiales</taxon>
        <taxon>Burkholderiaceae</taxon>
        <taxon>Caballeronia</taxon>
    </lineage>
</organism>
<dbReference type="NCBIfam" id="NF008439">
    <property type="entry name" value="PRK11282.1"/>
    <property type="match status" value="1"/>
</dbReference>
<dbReference type="SUPFAM" id="SSF55103">
    <property type="entry name" value="FAD-linked oxidases, C-terminal domain"/>
    <property type="match status" value="1"/>
</dbReference>
<dbReference type="OrthoDB" id="9811557at2"/>
<feature type="domain" description="FAD-binding PCMH-type" evidence="3">
    <location>
        <begin position="1"/>
        <end position="178"/>
    </location>
</feature>
<evidence type="ECO:0000256" key="1">
    <source>
        <dbReference type="ARBA" id="ARBA00022630"/>
    </source>
</evidence>
<dbReference type="SUPFAM" id="SSF56176">
    <property type="entry name" value="FAD-binding/transporter-associated domain-like"/>
    <property type="match status" value="1"/>
</dbReference>
<dbReference type="GO" id="GO:0071949">
    <property type="term" value="F:FAD binding"/>
    <property type="evidence" value="ECO:0007669"/>
    <property type="project" value="InterPro"/>
</dbReference>
<dbReference type="Gene3D" id="3.30.465.10">
    <property type="match status" value="1"/>
</dbReference>
<reference evidence="4" key="1">
    <citation type="submission" date="2016-01" db="EMBL/GenBank/DDBJ databases">
        <authorList>
            <person name="Peeters C."/>
        </authorList>
    </citation>
    <scope>NUCLEOTIDE SEQUENCE</scope>
    <source>
        <strain evidence="4">LMG 29321</strain>
    </source>
</reference>
<dbReference type="Pfam" id="PF01565">
    <property type="entry name" value="FAD_binding_4"/>
    <property type="match status" value="1"/>
</dbReference>
<comment type="caution">
    <text evidence="4">The sequence shown here is derived from an EMBL/GenBank/DDBJ whole genome shotgun (WGS) entry which is preliminary data.</text>
</comment>
<dbReference type="InterPro" id="IPR016169">
    <property type="entry name" value="FAD-bd_PCMH_sub2"/>
</dbReference>
<accession>A0A158EGR7</accession>
<evidence type="ECO:0000256" key="2">
    <source>
        <dbReference type="ARBA" id="ARBA00022827"/>
    </source>
</evidence>
<evidence type="ECO:0000259" key="3">
    <source>
        <dbReference type="PROSITE" id="PS51387"/>
    </source>
</evidence>
<dbReference type="GO" id="GO:0003824">
    <property type="term" value="F:catalytic activity"/>
    <property type="evidence" value="ECO:0007669"/>
    <property type="project" value="InterPro"/>
</dbReference>
<dbReference type="InterPro" id="IPR016166">
    <property type="entry name" value="FAD-bd_PCMH"/>
</dbReference>
<proteinExistence type="predicted"/>
<dbReference type="InterPro" id="IPR016164">
    <property type="entry name" value="FAD-linked_Oxase-like_C"/>
</dbReference>
<dbReference type="InterPro" id="IPR036318">
    <property type="entry name" value="FAD-bd_PCMH-like_sf"/>
</dbReference>
<dbReference type="Proteomes" id="UP000071859">
    <property type="component" value="Unassembled WGS sequence"/>
</dbReference>
<dbReference type="PANTHER" id="PTHR11748:SF103">
    <property type="entry name" value="GLYCOLATE OXIDASE SUBUNIT GLCE"/>
    <property type="match status" value="1"/>
</dbReference>
<gene>
    <name evidence="4" type="ORF">AWB78_07866</name>
</gene>
<keyword evidence="1" id="KW-0285">Flavoprotein</keyword>
<evidence type="ECO:0000313" key="4">
    <source>
        <dbReference type="EMBL" id="SAL06081.1"/>
    </source>
</evidence>
<name>A0A158EGR7_9BURK</name>
<protein>
    <submittedName>
        <fullName evidence="4">Glycolate oxidase FAD binding subunit</fullName>
    </submittedName>
</protein>
<dbReference type="PANTHER" id="PTHR11748">
    <property type="entry name" value="D-LACTATE DEHYDROGENASE"/>
    <property type="match status" value="1"/>
</dbReference>
<dbReference type="PROSITE" id="PS51387">
    <property type="entry name" value="FAD_PCMH"/>
    <property type="match status" value="1"/>
</dbReference>
<keyword evidence="2" id="KW-0274">FAD</keyword>
<evidence type="ECO:0000313" key="5">
    <source>
        <dbReference type="Proteomes" id="UP000071859"/>
    </source>
</evidence>
<dbReference type="InterPro" id="IPR006094">
    <property type="entry name" value="Oxid_FAD_bind_N"/>
</dbReference>
<keyword evidence="5" id="KW-1185">Reference proteome</keyword>
<dbReference type="RefSeq" id="WP_062611989.1">
    <property type="nucleotide sequence ID" value="NZ_FCOX02000100.1"/>
</dbReference>
<dbReference type="AlphaFoldDB" id="A0A158EGR7"/>
<sequence length="363" mass="39421">MSNNMIPMDDSDRLIDEVARAVATHIPLRIRGGNTKAFLGRQTPVEAVELDVRSHSGIVQYEPTELVMTARAGTPVAELTSALDAAEQMLPCEPPEFDGKATLGGAVAAGLSGPRRPWAGSVRDFVLGVRLITGEAKHLRFGGEVMKNVAGYDMSRLAAGSFGSLGVITEVSMKVLPKPRARRSVVLEIDAAEAMTELSAWRRGALPVTGACYADGRLHVRFEGGEGSVASALDRIGGEELDMEFWTRLREHKLSFFRDPRPLWRLSLPYAAPLMSLPGDVLLDWGGAQRWLKSEAASTDIRAIARVAGGHATRFSPLAESDQDHAESPFAPLSAPLARLHRELKFRLDPHGIFNPGRLYAEI</sequence>